<dbReference type="Proteomes" id="UP001591681">
    <property type="component" value="Unassembled WGS sequence"/>
</dbReference>
<feature type="transmembrane region" description="Helical" evidence="1">
    <location>
        <begin position="43"/>
        <end position="65"/>
    </location>
</feature>
<dbReference type="EMBL" id="JBHFQA010000022">
    <property type="protein sequence ID" value="KAL2079000.1"/>
    <property type="molecule type" value="Genomic_DNA"/>
</dbReference>
<feature type="transmembrane region" description="Helical" evidence="1">
    <location>
        <begin position="144"/>
        <end position="165"/>
    </location>
</feature>
<evidence type="ECO:0000313" key="3">
    <source>
        <dbReference type="Proteomes" id="UP001591681"/>
    </source>
</evidence>
<gene>
    <name evidence="2" type="ORF">ACEWY4_024744</name>
</gene>
<dbReference type="AlphaFoldDB" id="A0ABD1IXL7"/>
<reference evidence="2 3" key="1">
    <citation type="submission" date="2024-09" db="EMBL/GenBank/DDBJ databases">
        <title>A chromosome-level genome assembly of Gray's grenadier anchovy, Coilia grayii.</title>
        <authorList>
            <person name="Fu Z."/>
        </authorList>
    </citation>
    <scope>NUCLEOTIDE SEQUENCE [LARGE SCALE GENOMIC DNA]</scope>
    <source>
        <strain evidence="2">G4</strain>
        <tissue evidence="2">Muscle</tissue>
    </source>
</reference>
<evidence type="ECO:0000313" key="2">
    <source>
        <dbReference type="EMBL" id="KAL2079000.1"/>
    </source>
</evidence>
<keyword evidence="1" id="KW-0472">Membrane</keyword>
<keyword evidence="1" id="KW-1133">Transmembrane helix</keyword>
<keyword evidence="3" id="KW-1185">Reference proteome</keyword>
<accession>A0ABD1IXL7</accession>
<name>A0ABD1IXL7_9TELE</name>
<dbReference type="SUPFAM" id="SSF81321">
    <property type="entry name" value="Family A G protein-coupled receptor-like"/>
    <property type="match status" value="1"/>
</dbReference>
<proteinExistence type="predicted"/>
<evidence type="ECO:0008006" key="4">
    <source>
        <dbReference type="Google" id="ProtNLM"/>
    </source>
</evidence>
<protein>
    <recommendedName>
        <fullName evidence="4">G-protein coupled receptors family 1 profile domain-containing protein</fullName>
    </recommendedName>
</protein>
<dbReference type="Gene3D" id="1.20.1070.10">
    <property type="entry name" value="Rhodopsin 7-helix transmembrane proteins"/>
    <property type="match status" value="1"/>
</dbReference>
<feature type="transmembrane region" description="Helical" evidence="1">
    <location>
        <begin position="120"/>
        <end position="138"/>
    </location>
</feature>
<feature type="transmembrane region" description="Helical" evidence="1">
    <location>
        <begin position="6"/>
        <end position="31"/>
    </location>
</feature>
<keyword evidence="1" id="KW-0812">Transmembrane</keyword>
<sequence length="256" mass="28178">MHPEVQILLVFLVIGFCGGSAGLFWAVRCLFLHRRAGGRISIFIISLLLSDVFELVLIPFALAVILEYEHFGNEHFDGESILCAFIGAGLCGICFHQLVALEGILALTAHHWLSRLSTRLCSIISFFLWVGILVVSFLPEIGWVIGLILYVLTGVVAVISCVIVCKTTNSSEPLSLTERFKKPTVKVLAVALTTLLILYGPVSLFTGSMLIRRFLDFALWPFSIVRLRLIADPLLCVLVYKGVPPTQPNFSDQSSG</sequence>
<organism evidence="2 3">
    <name type="scientific">Coilia grayii</name>
    <name type="common">Gray's grenadier anchovy</name>
    <dbReference type="NCBI Taxonomy" id="363190"/>
    <lineage>
        <taxon>Eukaryota</taxon>
        <taxon>Metazoa</taxon>
        <taxon>Chordata</taxon>
        <taxon>Craniata</taxon>
        <taxon>Vertebrata</taxon>
        <taxon>Euteleostomi</taxon>
        <taxon>Actinopterygii</taxon>
        <taxon>Neopterygii</taxon>
        <taxon>Teleostei</taxon>
        <taxon>Clupei</taxon>
        <taxon>Clupeiformes</taxon>
        <taxon>Clupeoidei</taxon>
        <taxon>Engraulidae</taxon>
        <taxon>Coilinae</taxon>
        <taxon>Coilia</taxon>
    </lineage>
</organism>
<feature type="transmembrane region" description="Helical" evidence="1">
    <location>
        <begin position="185"/>
        <end position="211"/>
    </location>
</feature>
<feature type="transmembrane region" description="Helical" evidence="1">
    <location>
        <begin position="85"/>
        <end position="108"/>
    </location>
</feature>
<evidence type="ECO:0000256" key="1">
    <source>
        <dbReference type="SAM" id="Phobius"/>
    </source>
</evidence>
<comment type="caution">
    <text evidence="2">The sequence shown here is derived from an EMBL/GenBank/DDBJ whole genome shotgun (WGS) entry which is preliminary data.</text>
</comment>